<proteinExistence type="predicted"/>
<accession>A0A5C5URP7</accession>
<sequence>MKIGFVVNDVMTEEPVYTTTRLAMRAVKMGHQSFYLGVGDFIYSTDGSIQAHVRSANGGSYESLH</sequence>
<keyword evidence="2" id="KW-1185">Reference proteome</keyword>
<gene>
    <name evidence="1" type="ORF">KOR42_55690</name>
</gene>
<name>A0A5C5URP7_9PLAN</name>
<reference evidence="1 2" key="1">
    <citation type="submission" date="2019-02" db="EMBL/GenBank/DDBJ databases">
        <title>Deep-cultivation of Planctomycetes and their phenomic and genomic characterization uncovers novel biology.</title>
        <authorList>
            <person name="Wiegand S."/>
            <person name="Jogler M."/>
            <person name="Boedeker C."/>
            <person name="Pinto D."/>
            <person name="Vollmers J."/>
            <person name="Rivas-Marin E."/>
            <person name="Kohn T."/>
            <person name="Peeters S.H."/>
            <person name="Heuer A."/>
            <person name="Rast P."/>
            <person name="Oberbeckmann S."/>
            <person name="Bunk B."/>
            <person name="Jeske O."/>
            <person name="Meyerdierks A."/>
            <person name="Storesund J.E."/>
            <person name="Kallscheuer N."/>
            <person name="Luecker S."/>
            <person name="Lage O.M."/>
            <person name="Pohl T."/>
            <person name="Merkel B.J."/>
            <person name="Hornburger P."/>
            <person name="Mueller R.-W."/>
            <person name="Bruemmer F."/>
            <person name="Labrenz M."/>
            <person name="Spormann A.M."/>
            <person name="Op Den Camp H."/>
            <person name="Overmann J."/>
            <person name="Amann R."/>
            <person name="Jetten M.S.M."/>
            <person name="Mascher T."/>
            <person name="Medema M.H."/>
            <person name="Devos D.P."/>
            <person name="Kaster A.-K."/>
            <person name="Ovreas L."/>
            <person name="Rohde M."/>
            <person name="Galperin M.Y."/>
            <person name="Jogler C."/>
        </authorList>
    </citation>
    <scope>NUCLEOTIDE SEQUENCE [LARGE SCALE GENOMIC DNA]</scope>
    <source>
        <strain evidence="1 2">KOR42</strain>
    </source>
</reference>
<dbReference type="RefSeq" id="WP_197441635.1">
    <property type="nucleotide sequence ID" value="NZ_SIHI01000143.1"/>
</dbReference>
<comment type="caution">
    <text evidence="1">The sequence shown here is derived from an EMBL/GenBank/DDBJ whole genome shotgun (WGS) entry which is preliminary data.</text>
</comment>
<dbReference type="Proteomes" id="UP000317243">
    <property type="component" value="Unassembled WGS sequence"/>
</dbReference>
<protein>
    <submittedName>
        <fullName evidence="1">Glutathione synthetase</fullName>
    </submittedName>
</protein>
<evidence type="ECO:0000313" key="2">
    <source>
        <dbReference type="Proteomes" id="UP000317243"/>
    </source>
</evidence>
<organism evidence="1 2">
    <name type="scientific">Thalassoglobus neptunius</name>
    <dbReference type="NCBI Taxonomy" id="1938619"/>
    <lineage>
        <taxon>Bacteria</taxon>
        <taxon>Pseudomonadati</taxon>
        <taxon>Planctomycetota</taxon>
        <taxon>Planctomycetia</taxon>
        <taxon>Planctomycetales</taxon>
        <taxon>Planctomycetaceae</taxon>
        <taxon>Thalassoglobus</taxon>
    </lineage>
</organism>
<dbReference type="Gene3D" id="3.40.50.20">
    <property type="match status" value="1"/>
</dbReference>
<dbReference type="SUPFAM" id="SSF52440">
    <property type="entry name" value="PreATP-grasp domain"/>
    <property type="match status" value="1"/>
</dbReference>
<dbReference type="InterPro" id="IPR016185">
    <property type="entry name" value="PreATP-grasp_dom_sf"/>
</dbReference>
<dbReference type="AlphaFoldDB" id="A0A5C5URP7"/>
<dbReference type="EMBL" id="SIHI01000143">
    <property type="protein sequence ID" value="TWT29141.1"/>
    <property type="molecule type" value="Genomic_DNA"/>
</dbReference>
<evidence type="ECO:0000313" key="1">
    <source>
        <dbReference type="EMBL" id="TWT29141.1"/>
    </source>
</evidence>